<evidence type="ECO:0000256" key="4">
    <source>
        <dbReference type="SAM" id="MobiDB-lite"/>
    </source>
</evidence>
<dbReference type="Pfam" id="PF03534">
    <property type="entry name" value="SpvB"/>
    <property type="match status" value="1"/>
</dbReference>
<keyword evidence="3" id="KW-0843">Virulence</keyword>
<dbReference type="AlphaFoldDB" id="A0A8T4H194"/>
<gene>
    <name evidence="5" type="ORF">J2745_000571</name>
</gene>
<organism evidence="5 6">
    <name type="scientific">Methanococcus maripaludis</name>
    <name type="common">Methanococcus deltae</name>
    <dbReference type="NCBI Taxonomy" id="39152"/>
    <lineage>
        <taxon>Archaea</taxon>
        <taxon>Methanobacteriati</taxon>
        <taxon>Methanobacteriota</taxon>
        <taxon>Methanomada group</taxon>
        <taxon>Methanococci</taxon>
        <taxon>Methanococcales</taxon>
        <taxon>Methanococcaceae</taxon>
        <taxon>Methanococcus</taxon>
    </lineage>
</organism>
<feature type="compositionally biased region" description="Low complexity" evidence="4">
    <location>
        <begin position="36"/>
        <end position="45"/>
    </location>
</feature>
<evidence type="ECO:0000313" key="5">
    <source>
        <dbReference type="EMBL" id="MBP2219096.1"/>
    </source>
</evidence>
<dbReference type="GO" id="GO:0005737">
    <property type="term" value="C:cytoplasm"/>
    <property type="evidence" value="ECO:0007669"/>
    <property type="project" value="InterPro"/>
</dbReference>
<evidence type="ECO:0000256" key="3">
    <source>
        <dbReference type="ARBA" id="ARBA00023026"/>
    </source>
</evidence>
<feature type="non-terminal residue" evidence="5">
    <location>
        <position position="425"/>
    </location>
</feature>
<comment type="caution">
    <text evidence="5">The sequence shown here is derived from an EMBL/GenBank/DDBJ whole genome shotgun (WGS) entry which is preliminary data.</text>
</comment>
<proteinExistence type="predicted"/>
<dbReference type="RefSeq" id="WP_209734136.1">
    <property type="nucleotide sequence ID" value="NZ_JAGINF010000001.1"/>
</dbReference>
<feature type="region of interest" description="Disordered" evidence="4">
    <location>
        <begin position="36"/>
        <end position="104"/>
    </location>
</feature>
<evidence type="ECO:0000313" key="6">
    <source>
        <dbReference type="Proteomes" id="UP000742560"/>
    </source>
</evidence>
<comment type="subcellular location">
    <subcellularLocation>
        <location evidence="1">Secreted</location>
    </subcellularLocation>
</comment>
<feature type="compositionally biased region" description="Acidic residues" evidence="4">
    <location>
        <begin position="54"/>
        <end position="68"/>
    </location>
</feature>
<dbReference type="GO" id="GO:0005576">
    <property type="term" value="C:extracellular region"/>
    <property type="evidence" value="ECO:0007669"/>
    <property type="project" value="UniProtKB-SubCell"/>
</dbReference>
<dbReference type="Proteomes" id="UP000742560">
    <property type="component" value="Unassembled WGS sequence"/>
</dbReference>
<feature type="compositionally biased region" description="Polar residues" evidence="4">
    <location>
        <begin position="87"/>
        <end position="99"/>
    </location>
</feature>
<evidence type="ECO:0000256" key="1">
    <source>
        <dbReference type="ARBA" id="ARBA00004613"/>
    </source>
</evidence>
<dbReference type="InterPro" id="IPR003284">
    <property type="entry name" value="Sal_SpvB"/>
</dbReference>
<reference evidence="5" key="1">
    <citation type="submission" date="2021-03" db="EMBL/GenBank/DDBJ databases">
        <title>Genomic Encyclopedia of Type Strains, Phase IV (KMG-IV): sequencing the most valuable type-strain genomes for metagenomic binning, comparative biology and taxonomic classification.</title>
        <authorList>
            <person name="Goeker M."/>
        </authorList>
    </citation>
    <scope>NUCLEOTIDE SEQUENCE</scope>
    <source>
        <strain evidence="5">DSM 2771</strain>
    </source>
</reference>
<sequence>MAQKVSGIVKKILSVMLIMLLIPNAYCLEFADSSQDASTSTDQSSGEIVSSLDGESEDLNTEIEIEESSSEKKNSDKNNKKEDDSEQLLTATATSTDNTDGAVEPLDTYKSYLTPTFENQNDYFDNSLFTGSFGYTYPIEAVKGRAGFEPVVSLTYSSSTGMDGTYGSLGMGWSLNDNCIVRDTRYTPDNTNDDRFILYLDGSSYKLIYVESNDSYHTEIESFMKIEKESTTTNSYGEYWIVKLPDGTQYRFGYNNDSEAVNSVSIRNYVSKWWLDKIEDVNGNQILYNYLENPKSGEIGSTYLKNITYNDDSSSVEFEFIDKPNTFTLYEYGNKISEKSLISNISVKNNGTSVWVYEIQYQNENSKMFLANITKSSADESFPATEFDYGGGGSGWTLDDSWKLPTIFTGGTWDYGVRLADVNGD</sequence>
<protein>
    <submittedName>
        <fullName evidence="5">Uncharacterized protein</fullName>
    </submittedName>
</protein>
<accession>A0A8T4H194</accession>
<feature type="compositionally biased region" description="Basic and acidic residues" evidence="4">
    <location>
        <begin position="69"/>
        <end position="83"/>
    </location>
</feature>
<dbReference type="EMBL" id="JAGINF010000001">
    <property type="protein sequence ID" value="MBP2219096.1"/>
    <property type="molecule type" value="Genomic_DNA"/>
</dbReference>
<name>A0A8T4H194_METMI</name>
<keyword evidence="2" id="KW-0964">Secreted</keyword>
<evidence type="ECO:0000256" key="2">
    <source>
        <dbReference type="ARBA" id="ARBA00022525"/>
    </source>
</evidence>